<proteinExistence type="predicted"/>
<evidence type="ECO:0000313" key="2">
    <source>
        <dbReference type="EMBL" id="MBB5330208.1"/>
    </source>
</evidence>
<accession>A0A9X0QHA6</accession>
<dbReference type="RefSeq" id="WP_183979436.1">
    <property type="nucleotide sequence ID" value="NZ_JACHEB010000009.1"/>
</dbReference>
<evidence type="ECO:0000256" key="1">
    <source>
        <dbReference type="SAM" id="MobiDB-lite"/>
    </source>
</evidence>
<dbReference type="Gene3D" id="3.40.50.410">
    <property type="entry name" value="von Willebrand factor, type A domain"/>
    <property type="match status" value="1"/>
</dbReference>
<dbReference type="AlphaFoldDB" id="A0A9X0QHA6"/>
<dbReference type="SUPFAM" id="SSF53300">
    <property type="entry name" value="vWA-like"/>
    <property type="match status" value="1"/>
</dbReference>
<keyword evidence="3" id="KW-1185">Reference proteome</keyword>
<dbReference type="InterPro" id="IPR017802">
    <property type="entry name" value="VWFA-rel_acidobac-type"/>
</dbReference>
<sequence length="421" mass="44952">MQGNTQRGAVWRCLVFSLVVCLVLFGWTSVGFAQSAAAHVPEEPALNTYSTLVQVPALVRSKDGKLVFTLTAGDFQLTDDGVPQKLTLEEDTGGEPLALVVVIETGGAGARVFNKYDSLAPGLGPMLGSIVGNVPHRVAVVTFDSQPTLLQDFTPKIDVAADAIESLRPDCTRQHHLEHCASPLAIHDVGLGDNGAAILDSLAFSVDLLRKQPVGYRRAILLISETLDRGSTTTLDEALRAVSDTNTTIYSIGFSTGKSEAAHYAARELPTQPGKPHGNLLSLENHHPNPPGGCMAKDPKPDPDASQNKAVQLYDCMTQLAPPLALAKMAAIVATDGLKQNVPETVAHLTGGEYFNMSDPKYLERDLVVISNHIPNRYILSFQPQSPHPGLHALSLKLPDYSGMAITARGSYWADIAGAAK</sequence>
<dbReference type="EMBL" id="JACHEB010000009">
    <property type="protein sequence ID" value="MBB5330208.1"/>
    <property type="molecule type" value="Genomic_DNA"/>
</dbReference>
<dbReference type="NCBIfam" id="TIGR03436">
    <property type="entry name" value="acidobact_VWFA"/>
    <property type="match status" value="1"/>
</dbReference>
<gene>
    <name evidence="2" type="ORF">HDF14_003841</name>
</gene>
<evidence type="ECO:0000313" key="3">
    <source>
        <dbReference type="Proteomes" id="UP000535182"/>
    </source>
</evidence>
<dbReference type="InterPro" id="IPR036465">
    <property type="entry name" value="vWFA_dom_sf"/>
</dbReference>
<dbReference type="CDD" id="cd00198">
    <property type="entry name" value="vWFA"/>
    <property type="match status" value="1"/>
</dbReference>
<name>A0A9X0QHA6_9BACT</name>
<dbReference type="Proteomes" id="UP000535182">
    <property type="component" value="Unassembled WGS sequence"/>
</dbReference>
<feature type="region of interest" description="Disordered" evidence="1">
    <location>
        <begin position="269"/>
        <end position="307"/>
    </location>
</feature>
<reference evidence="2 3" key="1">
    <citation type="submission" date="2020-08" db="EMBL/GenBank/DDBJ databases">
        <title>Genomic Encyclopedia of Type Strains, Phase IV (KMG-V): Genome sequencing to study the core and pangenomes of soil and plant-associated prokaryotes.</title>
        <authorList>
            <person name="Whitman W."/>
        </authorList>
    </citation>
    <scope>NUCLEOTIDE SEQUENCE [LARGE SCALE GENOMIC DNA]</scope>
    <source>
        <strain evidence="2 3">X5P2</strain>
    </source>
</reference>
<protein>
    <submittedName>
        <fullName evidence="2">VWFA-related protein</fullName>
    </submittedName>
</protein>
<organism evidence="2 3">
    <name type="scientific">Tunturiibacter gelidiferens</name>
    <dbReference type="NCBI Taxonomy" id="3069689"/>
    <lineage>
        <taxon>Bacteria</taxon>
        <taxon>Pseudomonadati</taxon>
        <taxon>Acidobacteriota</taxon>
        <taxon>Terriglobia</taxon>
        <taxon>Terriglobales</taxon>
        <taxon>Acidobacteriaceae</taxon>
        <taxon>Tunturiibacter</taxon>
    </lineage>
</organism>
<comment type="caution">
    <text evidence="2">The sequence shown here is derived from an EMBL/GenBank/DDBJ whole genome shotgun (WGS) entry which is preliminary data.</text>
</comment>